<comment type="caution">
    <text evidence="3">The sequence shown here is derived from an EMBL/GenBank/DDBJ whole genome shotgun (WGS) entry which is preliminary data.</text>
</comment>
<name>A0A812KMX9_9DINO</name>
<keyword evidence="4" id="KW-1185">Reference proteome</keyword>
<keyword evidence="2" id="KW-0472">Membrane</keyword>
<feature type="transmembrane region" description="Helical" evidence="2">
    <location>
        <begin position="169"/>
        <end position="191"/>
    </location>
</feature>
<dbReference type="Proteomes" id="UP000604046">
    <property type="component" value="Unassembled WGS sequence"/>
</dbReference>
<dbReference type="AlphaFoldDB" id="A0A812KMX9"/>
<reference evidence="3" key="1">
    <citation type="submission" date="2021-02" db="EMBL/GenBank/DDBJ databases">
        <authorList>
            <person name="Dougan E. K."/>
            <person name="Rhodes N."/>
            <person name="Thang M."/>
            <person name="Chan C."/>
        </authorList>
    </citation>
    <scope>NUCLEOTIDE SEQUENCE</scope>
</reference>
<organism evidence="3 4">
    <name type="scientific">Symbiodinium natans</name>
    <dbReference type="NCBI Taxonomy" id="878477"/>
    <lineage>
        <taxon>Eukaryota</taxon>
        <taxon>Sar</taxon>
        <taxon>Alveolata</taxon>
        <taxon>Dinophyceae</taxon>
        <taxon>Suessiales</taxon>
        <taxon>Symbiodiniaceae</taxon>
        <taxon>Symbiodinium</taxon>
    </lineage>
</organism>
<evidence type="ECO:0000313" key="3">
    <source>
        <dbReference type="EMBL" id="CAE7230308.1"/>
    </source>
</evidence>
<protein>
    <submittedName>
        <fullName evidence="3">Uncharacterized protein</fullName>
    </submittedName>
</protein>
<evidence type="ECO:0000256" key="1">
    <source>
        <dbReference type="SAM" id="MobiDB-lite"/>
    </source>
</evidence>
<accession>A0A812KMX9</accession>
<dbReference type="EMBL" id="CAJNDS010000721">
    <property type="protein sequence ID" value="CAE7230308.1"/>
    <property type="molecule type" value="Genomic_DNA"/>
</dbReference>
<evidence type="ECO:0000313" key="4">
    <source>
        <dbReference type="Proteomes" id="UP000604046"/>
    </source>
</evidence>
<feature type="region of interest" description="Disordered" evidence="1">
    <location>
        <begin position="251"/>
        <end position="284"/>
    </location>
</feature>
<proteinExistence type="predicted"/>
<keyword evidence="2" id="KW-1133">Transmembrane helix</keyword>
<gene>
    <name evidence="3" type="ORF">SNAT2548_LOCUS9340</name>
</gene>
<sequence length="331" mass="37155">MLLCAPTVICMTTADSLHLSIFVSHARASTYRVEQISSAVVIMVKCLRKKPSCNFPAHDSETEPYNEAIFQGDSRLSMEIHALYQKWPGLDSFEREDAIKLLTQDGLLPTWEGATCPFCFKGIVALYRTEIQDFPDIGADERKNCHKFITPQYLHPLFAATRGPEMHSLGLQAGVLLLLLAGVAASVILLVTQAECPGKIVEWEQWVGLVQRGKPTLLVLLRLSPKPTNKRAPGPGPIRKNEWRTIVNKAEGQAGASSQRQRQGTHDQSSRRSPWLRRPSDKTDKGSWCLEVEKANLHEAQEDYPAWWSQDHCQGWYAHHRPVLEVREGAA</sequence>
<keyword evidence="2" id="KW-0812">Transmembrane</keyword>
<evidence type="ECO:0000256" key="2">
    <source>
        <dbReference type="SAM" id="Phobius"/>
    </source>
</evidence>